<keyword evidence="1" id="KW-0245">EGF-like domain</keyword>
<sequence length="1984" mass="216282">MRWSSQVLPLQHPGFESAQTEAYSLCTGWKLNFRQAKLSADHCTEIQSISNTSPGQRVLLNDWSYDPKLSVVLLPRAETVQVRGQVRDGRGVFSVTAPEKINLLSKAGAEDLRVLTEFQQGGMSRATYSAGRVSETLKTLESEVSAMDPALQLQLWQDVAFAALSGSFNGTLTNCTEDCGPRGQCPSLETTPRSCDCSSGWLGTLCEIQIFEVASQELITRKVLVALQLLLSTHLEVRRCGAATPQMKRQVRRRDFEVLGQSWTQVLGITSRKGAFARVFKLLRQVGADCRRLPADVMASLTALAAGLAVLVPKVALRDASAEMADLMSQLYLCLPEEPAEPMANMPAPATVLLTSLGSSQICRTVGAATTLCYDLASSDVTLSCNISASQAGGALVESHCRVDLNLGLSDPYPCPCPVPNDPWLGFGRSGEAPLSETLGARSEKDILWRELLKRFWNSTAYTSNLSAPGPALAAALWLQEIGASDSQVVAALAKAEQTQLIQQGVLLVLKHLAQLLADALLIAAVPGQAPSAVSSLPVVAHWDMPTVVPGAEAAIGKIRNGTAVLFVDTAGTTVEVELDSLYQLLSTRQLPSILPFKVPMGALHWNYAGRGLFSQMDPSIKVHSDVVQLRLLESQQYNLTKLRYRFMVPEKPSCSQQRPAEDLLLLCCNASNDTTRPGTFASLSCPTSASSGLVQARRVTAESPRVLALSAPAETQAGSVVEIVGKQAPFEQGLESLLDDTRFWTPTGQTVLLAGTHIRLRGGDLKVARACDSQGNAAPRFILKEGQMLQEPEDGYYADAWCRTVFTLARAKQSSAQSWQTFANLLLEAAEEVLADPSVVPTMSTSTSSTKSSVSTTSSTSTTSATYTSSSTITITSTGILHSSTSTSVSVTHSSSSTSISFTSSITRSTSSTTEAFNGTTTMTLSTTTPPWCTRADADPAQKDTWCPSGVDSESALPFYADVELSDTEGVLLVDVFSVQFSLNGSSPLAFRSTGAGRLILTVPERSTFFVWAMSEIFSLWVSSWQELHKLSNSSHVLRDWLTKTTTATISTTMTSTSTTATTSTSTRLVKQFPTPLHSSGLLLGALELAFSDPLEVFSRALAFDLENYNGVAARDVVDSLWADRGLEGGNLLSAWCQVPKLAPAQNLSRIFIALDPAALKIVDDTGLRPLHSVLEALDRGVPSWWNESFWADSAGGPGWVAPLPTTSTMTRTTTSTQDLESLLCPEVDCLPTGDCGLDPSELECVAWSESLRRFVPALGCTLVAEPGRRWPLLQSGHFELLCECESWAHHSAMAIAEKRPEMTPFPPQVTIRTREYAVSWYDKVNRYNLRGLAIVFAFIVLALIHLAVAAYAEVRWRMQARWVAMHASRMKGVQVEVKQLDDMEKDFIKRRADEIRAQGELSAAVVAAEAEAALLQAQSLQQSPMTNTLSSLSTSLDFRHAKDGLATIFQAQGLGDVEDDVVRPAMSQPGPVTPTVSTHIVTSSLKKEAPSIAAVPPPLSGAPSPQTLSLREAAHEEAFQPEAMILVKQPLKERVVNYMHDAAVLASQRCTRKSVWRNCQIHHKIISLSDDSQTWSFSAPERAAVFHFSLWIQAVSLALVLGGGIDRRPYQDPFCPGAGNEFTLAAAGCLLQASQLLDVALAALCAVLVSAVVQTICRGRSFAVRTQELTAAARERAFTRHFLGPWPSVIMAPQEAKARVWNLFCGLTAMICCCSCCPRLKRRPLLPLHWQPSVVPICAALLLFVLAWALAYYMFFFSSSIYMYEVSRTDTTEVEIVYPPDERSEVAAAEIVGPLQAHLILVPEMQRFLVLLVFSWMMNFFVFEPLLLALHLVVGEPTLGDLVNIIWKLFMVQVRFVSWLCGLCIPQERRDEASKFLTDSSQRLTKSLSGLAPPAKPAVKICCCRRRSKVVPLAPEDLKETIESEGEEEKDSKEEKGHTPKQVEAKESKRRDGDGAKERDSKENQEDKEEKRKKEKRKKRKP</sequence>
<feature type="compositionally biased region" description="Low complexity" evidence="2">
    <location>
        <begin position="843"/>
        <end position="866"/>
    </location>
</feature>
<accession>A0A9P1GMF3</accession>
<keyword evidence="3" id="KW-0472">Membrane</keyword>
<evidence type="ECO:0000256" key="3">
    <source>
        <dbReference type="SAM" id="Phobius"/>
    </source>
</evidence>
<dbReference type="InterPro" id="IPR000742">
    <property type="entry name" value="EGF"/>
</dbReference>
<dbReference type="PROSITE" id="PS01186">
    <property type="entry name" value="EGF_2"/>
    <property type="match status" value="1"/>
</dbReference>
<feature type="transmembrane region" description="Helical" evidence="3">
    <location>
        <begin position="1641"/>
        <end position="1659"/>
    </location>
</feature>
<feature type="compositionally biased region" description="Basic residues" evidence="2">
    <location>
        <begin position="1975"/>
        <end position="1984"/>
    </location>
</feature>
<feature type="transmembrane region" description="Helical" evidence="3">
    <location>
        <begin position="1702"/>
        <end position="1723"/>
    </location>
</feature>
<dbReference type="EMBL" id="CAMXCT020006641">
    <property type="protein sequence ID" value="CAL1170912.1"/>
    <property type="molecule type" value="Genomic_DNA"/>
</dbReference>
<feature type="transmembrane region" description="Helical" evidence="3">
    <location>
        <begin position="1847"/>
        <end position="1867"/>
    </location>
</feature>
<evidence type="ECO:0000256" key="2">
    <source>
        <dbReference type="SAM" id="MobiDB-lite"/>
    </source>
</evidence>
<feature type="compositionally biased region" description="Basic and acidic residues" evidence="2">
    <location>
        <begin position="1932"/>
        <end position="1974"/>
    </location>
</feature>
<feature type="disulfide bond" evidence="1">
    <location>
        <begin position="197"/>
        <end position="206"/>
    </location>
</feature>
<feature type="region of interest" description="Disordered" evidence="2">
    <location>
        <begin position="841"/>
        <end position="866"/>
    </location>
</feature>
<feature type="transmembrane region" description="Helical" evidence="3">
    <location>
        <begin position="1810"/>
        <end position="1835"/>
    </location>
</feature>
<gene>
    <name evidence="5" type="ORF">C1SCF055_LOCUS42175</name>
</gene>
<keyword evidence="3" id="KW-1133">Transmembrane helix</keyword>
<proteinExistence type="predicted"/>
<comment type="caution">
    <text evidence="5">The sequence shown here is derived from an EMBL/GenBank/DDBJ whole genome shotgun (WGS) entry which is preliminary data.</text>
</comment>
<keyword evidence="3" id="KW-0812">Transmembrane</keyword>
<feature type="transmembrane region" description="Helical" evidence="3">
    <location>
        <begin position="1586"/>
        <end position="1607"/>
    </location>
</feature>
<dbReference type="PROSITE" id="PS50026">
    <property type="entry name" value="EGF_3"/>
    <property type="match status" value="1"/>
</dbReference>
<comment type="caution">
    <text evidence="1">Lacks conserved residue(s) required for the propagation of feature annotation.</text>
</comment>
<feature type="disulfide bond" evidence="1">
    <location>
        <begin position="175"/>
        <end position="185"/>
    </location>
</feature>
<feature type="transmembrane region" description="Helical" evidence="3">
    <location>
        <begin position="1333"/>
        <end position="1354"/>
    </location>
</feature>
<protein>
    <recommendedName>
        <fullName evidence="4">EGF-like domain-containing protein</fullName>
    </recommendedName>
</protein>
<feature type="region of interest" description="Disordered" evidence="2">
    <location>
        <begin position="1917"/>
        <end position="1984"/>
    </location>
</feature>
<reference evidence="6 7" key="2">
    <citation type="submission" date="2024-05" db="EMBL/GenBank/DDBJ databases">
        <authorList>
            <person name="Chen Y."/>
            <person name="Shah S."/>
            <person name="Dougan E. K."/>
            <person name="Thang M."/>
            <person name="Chan C."/>
        </authorList>
    </citation>
    <scope>NUCLEOTIDE SEQUENCE [LARGE SCALE GENOMIC DNA]</scope>
</reference>
<dbReference type="EMBL" id="CAMXCT030006641">
    <property type="protein sequence ID" value="CAL4804849.1"/>
    <property type="molecule type" value="Genomic_DNA"/>
</dbReference>
<keyword evidence="1" id="KW-1015">Disulfide bond</keyword>
<dbReference type="PROSITE" id="PS00022">
    <property type="entry name" value="EGF_1"/>
    <property type="match status" value="1"/>
</dbReference>
<evidence type="ECO:0000313" key="5">
    <source>
        <dbReference type="EMBL" id="CAI4017537.1"/>
    </source>
</evidence>
<evidence type="ECO:0000259" key="4">
    <source>
        <dbReference type="PROSITE" id="PS50026"/>
    </source>
</evidence>
<feature type="domain" description="EGF-like" evidence="4">
    <location>
        <begin position="171"/>
        <end position="207"/>
    </location>
</feature>
<evidence type="ECO:0000256" key="1">
    <source>
        <dbReference type="PROSITE-ProRule" id="PRU00076"/>
    </source>
</evidence>
<dbReference type="OrthoDB" id="438800at2759"/>
<dbReference type="Proteomes" id="UP001152797">
    <property type="component" value="Unassembled WGS sequence"/>
</dbReference>
<organism evidence="5">
    <name type="scientific">Cladocopium goreaui</name>
    <dbReference type="NCBI Taxonomy" id="2562237"/>
    <lineage>
        <taxon>Eukaryota</taxon>
        <taxon>Sar</taxon>
        <taxon>Alveolata</taxon>
        <taxon>Dinophyceae</taxon>
        <taxon>Suessiales</taxon>
        <taxon>Symbiodiniaceae</taxon>
        <taxon>Cladocopium</taxon>
    </lineage>
</organism>
<feature type="transmembrane region" description="Helical" evidence="3">
    <location>
        <begin position="1735"/>
        <end position="1757"/>
    </location>
</feature>
<evidence type="ECO:0000313" key="6">
    <source>
        <dbReference type="EMBL" id="CAL4804849.1"/>
    </source>
</evidence>
<keyword evidence="7" id="KW-1185">Reference proteome</keyword>
<evidence type="ECO:0000313" key="7">
    <source>
        <dbReference type="Proteomes" id="UP001152797"/>
    </source>
</evidence>
<name>A0A9P1GMF3_9DINO</name>
<reference evidence="5" key="1">
    <citation type="submission" date="2022-10" db="EMBL/GenBank/DDBJ databases">
        <authorList>
            <person name="Chen Y."/>
            <person name="Dougan E. K."/>
            <person name="Chan C."/>
            <person name="Rhodes N."/>
            <person name="Thang M."/>
        </authorList>
    </citation>
    <scope>NUCLEOTIDE SEQUENCE</scope>
</reference>
<dbReference type="EMBL" id="CAMXCT010006641">
    <property type="protein sequence ID" value="CAI4017537.1"/>
    <property type="molecule type" value="Genomic_DNA"/>
</dbReference>